<feature type="transmembrane region" description="Helical" evidence="2">
    <location>
        <begin position="232"/>
        <end position="255"/>
    </location>
</feature>
<feature type="domain" description="Fatty acid desaturase" evidence="3">
    <location>
        <begin position="90"/>
        <end position="357"/>
    </location>
</feature>
<dbReference type="Pfam" id="PF00487">
    <property type="entry name" value="FA_desaturase"/>
    <property type="match status" value="1"/>
</dbReference>
<evidence type="ECO:0000313" key="5">
    <source>
        <dbReference type="Proteomes" id="UP000319817"/>
    </source>
</evidence>
<name>A0A517P2W8_9BACT</name>
<keyword evidence="2" id="KW-0812">Transmembrane</keyword>
<keyword evidence="5" id="KW-1185">Reference proteome</keyword>
<dbReference type="EMBL" id="CP036526">
    <property type="protein sequence ID" value="QDT13724.1"/>
    <property type="molecule type" value="Genomic_DNA"/>
</dbReference>
<gene>
    <name evidence="4" type="ORF">K239x_57440</name>
</gene>
<feature type="transmembrane region" description="Helical" evidence="2">
    <location>
        <begin position="48"/>
        <end position="68"/>
    </location>
</feature>
<dbReference type="Proteomes" id="UP000319817">
    <property type="component" value="Chromosome"/>
</dbReference>
<keyword evidence="2" id="KW-1133">Transmembrane helix</keyword>
<dbReference type="RefSeq" id="WP_145421510.1">
    <property type="nucleotide sequence ID" value="NZ_CP036526.1"/>
</dbReference>
<protein>
    <submittedName>
        <fullName evidence="4">Fatty acid desaturase</fullName>
    </submittedName>
</protein>
<accession>A0A517P2W8</accession>
<reference evidence="4 5" key="1">
    <citation type="submission" date="2019-02" db="EMBL/GenBank/DDBJ databases">
        <title>Deep-cultivation of Planctomycetes and their phenomic and genomic characterization uncovers novel biology.</title>
        <authorList>
            <person name="Wiegand S."/>
            <person name="Jogler M."/>
            <person name="Boedeker C."/>
            <person name="Pinto D."/>
            <person name="Vollmers J."/>
            <person name="Rivas-Marin E."/>
            <person name="Kohn T."/>
            <person name="Peeters S.H."/>
            <person name="Heuer A."/>
            <person name="Rast P."/>
            <person name="Oberbeckmann S."/>
            <person name="Bunk B."/>
            <person name="Jeske O."/>
            <person name="Meyerdierks A."/>
            <person name="Storesund J.E."/>
            <person name="Kallscheuer N."/>
            <person name="Luecker S."/>
            <person name="Lage O.M."/>
            <person name="Pohl T."/>
            <person name="Merkel B.J."/>
            <person name="Hornburger P."/>
            <person name="Mueller R.-W."/>
            <person name="Bruemmer F."/>
            <person name="Labrenz M."/>
            <person name="Spormann A.M."/>
            <person name="Op den Camp H."/>
            <person name="Overmann J."/>
            <person name="Amann R."/>
            <person name="Jetten M.S.M."/>
            <person name="Mascher T."/>
            <person name="Medema M.H."/>
            <person name="Devos D.P."/>
            <person name="Kaster A.-K."/>
            <person name="Ovreas L."/>
            <person name="Rohde M."/>
            <person name="Galperin M.Y."/>
            <person name="Jogler C."/>
        </authorList>
    </citation>
    <scope>NUCLEOTIDE SEQUENCE [LARGE SCALE GENOMIC DNA]</scope>
    <source>
        <strain evidence="4 5">K23_9</strain>
    </source>
</reference>
<dbReference type="GO" id="GO:0006629">
    <property type="term" value="P:lipid metabolic process"/>
    <property type="evidence" value="ECO:0007669"/>
    <property type="project" value="InterPro"/>
</dbReference>
<sequence length="388" mass="43468">MSTIIEKSLRQAPAASSDRKASSEKTSAFSFSQARTLIGDLNRPNAKIYWFDFLTSVSVAHLCAAALIDGVRRAFDAGGLPNSPLAIAGGVFCCGIAVILYMRAAMFIHELVHLPKEGFGAFRIAYNALFGCLFLVPSFLYYPHVDHHRRKHYGTKHDGEYLPLSHTSRWVIVGFIVQALIIPFLAIARFLIISPLCWLFPGARPYVHRHASTMLVDPSYERTDASPRVMRMVILQEAGCFVVTFLLVFGHRIFLGEWFDPAWIAIYAISLGVLTLNGVRTLGAHRWTHEGEEMSFQDQLLDSVNYPHCPWISELWGPTGTRYHALHHLFPRLPYHNLAKAHRRLVEGLPDDSPYHQTIAPSLTSEIIALWNRAGRRVVDAVSAAKPG</sequence>
<evidence type="ECO:0000313" key="4">
    <source>
        <dbReference type="EMBL" id="QDT13724.1"/>
    </source>
</evidence>
<feature type="region of interest" description="Disordered" evidence="1">
    <location>
        <begin position="1"/>
        <end position="21"/>
    </location>
</feature>
<feature type="transmembrane region" description="Helical" evidence="2">
    <location>
        <begin position="170"/>
        <end position="200"/>
    </location>
</feature>
<evidence type="ECO:0000256" key="1">
    <source>
        <dbReference type="SAM" id="MobiDB-lite"/>
    </source>
</evidence>
<feature type="transmembrane region" description="Helical" evidence="2">
    <location>
        <begin position="83"/>
        <end position="103"/>
    </location>
</feature>
<feature type="transmembrane region" description="Helical" evidence="2">
    <location>
        <begin position="261"/>
        <end position="279"/>
    </location>
</feature>
<dbReference type="InterPro" id="IPR005804">
    <property type="entry name" value="FA_desaturase_dom"/>
</dbReference>
<keyword evidence="2" id="KW-0472">Membrane</keyword>
<feature type="transmembrane region" description="Helical" evidence="2">
    <location>
        <begin position="124"/>
        <end position="142"/>
    </location>
</feature>
<dbReference type="AlphaFoldDB" id="A0A517P2W8"/>
<dbReference type="OrthoDB" id="9792534at2"/>
<evidence type="ECO:0000256" key="2">
    <source>
        <dbReference type="SAM" id="Phobius"/>
    </source>
</evidence>
<evidence type="ECO:0000259" key="3">
    <source>
        <dbReference type="Pfam" id="PF00487"/>
    </source>
</evidence>
<proteinExistence type="predicted"/>
<organism evidence="4 5">
    <name type="scientific">Stieleria marina</name>
    <dbReference type="NCBI Taxonomy" id="1930275"/>
    <lineage>
        <taxon>Bacteria</taxon>
        <taxon>Pseudomonadati</taxon>
        <taxon>Planctomycetota</taxon>
        <taxon>Planctomycetia</taxon>
        <taxon>Pirellulales</taxon>
        <taxon>Pirellulaceae</taxon>
        <taxon>Stieleria</taxon>
    </lineage>
</organism>